<dbReference type="PANTHER" id="PTHR47331">
    <property type="entry name" value="PHD-TYPE DOMAIN-CONTAINING PROTEIN"/>
    <property type="match status" value="1"/>
</dbReference>
<feature type="compositionally biased region" description="Polar residues" evidence="2">
    <location>
        <begin position="291"/>
        <end position="310"/>
    </location>
</feature>
<proteinExistence type="predicted"/>
<keyword evidence="1" id="KW-0175">Coiled coil</keyword>
<dbReference type="PANTHER" id="PTHR47331:SF7">
    <property type="match status" value="1"/>
</dbReference>
<feature type="coiled-coil region" evidence="1">
    <location>
        <begin position="151"/>
        <end position="243"/>
    </location>
</feature>
<dbReference type="AlphaFoldDB" id="A0A8W8J6V0"/>
<evidence type="ECO:0000313" key="4">
    <source>
        <dbReference type="Proteomes" id="UP000005408"/>
    </source>
</evidence>
<reference evidence="3" key="1">
    <citation type="submission" date="2022-08" db="UniProtKB">
        <authorList>
            <consortium name="EnsemblMetazoa"/>
        </authorList>
    </citation>
    <scope>IDENTIFICATION</scope>
    <source>
        <strain evidence="3">05x7-T-G4-1.051#20</strain>
    </source>
</reference>
<feature type="region of interest" description="Disordered" evidence="2">
    <location>
        <begin position="282"/>
        <end position="310"/>
    </location>
</feature>
<accession>A0A8W8J6V0</accession>
<dbReference type="Proteomes" id="UP000005408">
    <property type="component" value="Unassembled WGS sequence"/>
</dbReference>
<name>A0A8W8J6V0_MAGGI</name>
<dbReference type="EnsemblMetazoa" id="G17543.1">
    <property type="protein sequence ID" value="G17543.1:cds"/>
    <property type="gene ID" value="G17543"/>
</dbReference>
<evidence type="ECO:0000256" key="1">
    <source>
        <dbReference type="SAM" id="Coils"/>
    </source>
</evidence>
<sequence length="632" mass="72883">MSLRSEPTRRSTRMRTLTTPAQETYEARVDTFQRRLNSIKSEWRECFEEIERSSRDIKTLKSIDDLLVKGFETYQKTSNAFCDFLRTVRTEQSANELASHLLIKETLLGKINVGRSKIEYLISEGSFKSLTQRSLSSGYSKSSSRSIGSILLRKEAKLEAQRTMLKHLDEELVLEAQLKRLKAQREMKMVESELSVLKEDPRLQELAPSLSSESKTEEYLKLLPRYEQDRKQHENAIETSQSNSFSDCRQKEDAVVSTPKQSSTSPPIATAYVQEETPQLHTLRPFDDTPKTQLNPEVQPFTPRQTEVTQQSQMIMIDTFTKHLVKKDLIMSRLSKFDDDPIMYVSWKKGFINIMEELGASETERLELLCEKLGPESSRQARTIRACNADSPSIAIKKIWERLERRFGAAEQIENYILKKIKEFPEISSDHFHLLYDLADLASEIASLKAQPQFEVLFSYFDSKKGVNELVEKLPWNLKDKWTSEATKQKQNMDEEVRKQVTCKKTFIASQGSESSQPGDLSTWCERFKKFSTWMSLVRAIVCLKRFVARTRCKKSNPVALKEDAERFIITQAQNDRYPSEIHAIKSGKHPPLNIVVTDKSGKLRFRFISLPITDSSSASWILFAQTQCDWL</sequence>
<protein>
    <submittedName>
        <fullName evidence="3">Uncharacterized protein</fullName>
    </submittedName>
</protein>
<organism evidence="3 4">
    <name type="scientific">Magallana gigas</name>
    <name type="common">Pacific oyster</name>
    <name type="synonym">Crassostrea gigas</name>
    <dbReference type="NCBI Taxonomy" id="29159"/>
    <lineage>
        <taxon>Eukaryota</taxon>
        <taxon>Metazoa</taxon>
        <taxon>Spiralia</taxon>
        <taxon>Lophotrochozoa</taxon>
        <taxon>Mollusca</taxon>
        <taxon>Bivalvia</taxon>
        <taxon>Autobranchia</taxon>
        <taxon>Pteriomorphia</taxon>
        <taxon>Ostreida</taxon>
        <taxon>Ostreoidea</taxon>
        <taxon>Ostreidae</taxon>
        <taxon>Magallana</taxon>
    </lineage>
</organism>
<keyword evidence="4" id="KW-1185">Reference proteome</keyword>
<evidence type="ECO:0000313" key="3">
    <source>
        <dbReference type="EnsemblMetazoa" id="G17543.1:cds"/>
    </source>
</evidence>
<evidence type="ECO:0000256" key="2">
    <source>
        <dbReference type="SAM" id="MobiDB-lite"/>
    </source>
</evidence>